<dbReference type="PROSITE" id="PS50835">
    <property type="entry name" value="IG_LIKE"/>
    <property type="match status" value="1"/>
</dbReference>
<proteinExistence type="predicted"/>
<dbReference type="AlphaFoldDB" id="A0A087R0R5"/>
<gene>
    <name evidence="3" type="ORF">AS27_06914</name>
</gene>
<dbReference type="GO" id="GO:0008307">
    <property type="term" value="F:structural constituent of muscle"/>
    <property type="evidence" value="ECO:0007669"/>
    <property type="project" value="TreeGrafter"/>
</dbReference>
<dbReference type="EMBL" id="KL226022">
    <property type="protein sequence ID" value="KFM07069.1"/>
    <property type="molecule type" value="Genomic_DNA"/>
</dbReference>
<name>A0A087R0R5_APTFO</name>
<dbReference type="STRING" id="9233.A0A087R0R5"/>
<dbReference type="Proteomes" id="UP000053286">
    <property type="component" value="Unassembled WGS sequence"/>
</dbReference>
<dbReference type="InterPro" id="IPR013098">
    <property type="entry name" value="Ig_I-set"/>
</dbReference>
<dbReference type="InterPro" id="IPR007110">
    <property type="entry name" value="Ig-like_dom"/>
</dbReference>
<feature type="non-terminal residue" evidence="3">
    <location>
        <position position="1"/>
    </location>
</feature>
<dbReference type="GO" id="GO:0045214">
    <property type="term" value="P:sarcomere organization"/>
    <property type="evidence" value="ECO:0007669"/>
    <property type="project" value="TreeGrafter"/>
</dbReference>
<dbReference type="InterPro" id="IPR013783">
    <property type="entry name" value="Ig-like_fold"/>
</dbReference>
<organism evidence="3 4">
    <name type="scientific">Aptenodytes forsteri</name>
    <name type="common">Emperor penguin</name>
    <dbReference type="NCBI Taxonomy" id="9233"/>
    <lineage>
        <taxon>Eukaryota</taxon>
        <taxon>Metazoa</taxon>
        <taxon>Chordata</taxon>
        <taxon>Craniata</taxon>
        <taxon>Vertebrata</taxon>
        <taxon>Euteleostomi</taxon>
        <taxon>Archelosauria</taxon>
        <taxon>Archosauria</taxon>
        <taxon>Dinosauria</taxon>
        <taxon>Saurischia</taxon>
        <taxon>Theropoda</taxon>
        <taxon>Coelurosauria</taxon>
        <taxon>Aves</taxon>
        <taxon>Neognathae</taxon>
        <taxon>Neoaves</taxon>
        <taxon>Aequornithes</taxon>
        <taxon>Sphenisciformes</taxon>
        <taxon>Spheniscidae</taxon>
        <taxon>Aptenodytes</taxon>
    </lineage>
</organism>
<reference evidence="3 4" key="1">
    <citation type="submission" date="2014-04" db="EMBL/GenBank/DDBJ databases">
        <title>Genome evolution of avian class.</title>
        <authorList>
            <person name="Zhang G."/>
            <person name="Li C."/>
        </authorList>
    </citation>
    <scope>NUCLEOTIDE SEQUENCE [LARGE SCALE GENOMIC DNA]</scope>
    <source>
        <strain evidence="3">BGI_AS27</strain>
    </source>
</reference>
<protein>
    <submittedName>
        <fullName evidence="3">Titin</fullName>
    </submittedName>
</protein>
<sequence>IKGRPAPEVKWTREHGESLDRASIESTSSYTLLIVENVNRFDSGKYILTIE</sequence>
<feature type="non-terminal residue" evidence="3">
    <location>
        <position position="51"/>
    </location>
</feature>
<accession>A0A087R0R5</accession>
<dbReference type="InterPro" id="IPR036179">
    <property type="entry name" value="Ig-like_dom_sf"/>
</dbReference>
<evidence type="ECO:0000313" key="3">
    <source>
        <dbReference type="EMBL" id="KFM07069.1"/>
    </source>
</evidence>
<dbReference type="PANTHER" id="PTHR14340">
    <property type="entry name" value="MICROFIBRIL-ASSOCIATED GLYCOPROTEIN 3"/>
    <property type="match status" value="1"/>
</dbReference>
<dbReference type="Gene3D" id="2.60.40.10">
    <property type="entry name" value="Immunoglobulins"/>
    <property type="match status" value="1"/>
</dbReference>
<evidence type="ECO:0000313" key="4">
    <source>
        <dbReference type="Proteomes" id="UP000053286"/>
    </source>
</evidence>
<dbReference type="SUPFAM" id="SSF48726">
    <property type="entry name" value="Immunoglobulin"/>
    <property type="match status" value="1"/>
</dbReference>
<dbReference type="GO" id="GO:0048738">
    <property type="term" value="P:cardiac muscle tissue development"/>
    <property type="evidence" value="ECO:0007669"/>
    <property type="project" value="TreeGrafter"/>
</dbReference>
<evidence type="ECO:0000259" key="2">
    <source>
        <dbReference type="PROSITE" id="PS50835"/>
    </source>
</evidence>
<keyword evidence="4" id="KW-1185">Reference proteome</keyword>
<dbReference type="GO" id="GO:0031430">
    <property type="term" value="C:M band"/>
    <property type="evidence" value="ECO:0007669"/>
    <property type="project" value="TreeGrafter"/>
</dbReference>
<evidence type="ECO:0000256" key="1">
    <source>
        <dbReference type="ARBA" id="ARBA00023319"/>
    </source>
</evidence>
<keyword evidence="1" id="KW-0393">Immunoglobulin domain</keyword>
<feature type="domain" description="Ig-like" evidence="2">
    <location>
        <begin position="1"/>
        <end position="51"/>
    </location>
</feature>
<dbReference type="PANTHER" id="PTHR14340:SF13">
    <property type="entry name" value="TITIN"/>
    <property type="match status" value="1"/>
</dbReference>
<dbReference type="Pfam" id="PF07679">
    <property type="entry name" value="I-set"/>
    <property type="match status" value="1"/>
</dbReference>